<feature type="compositionally biased region" description="Basic and acidic residues" evidence="1">
    <location>
        <begin position="100"/>
        <end position="119"/>
    </location>
</feature>
<proteinExistence type="predicted"/>
<feature type="region of interest" description="Disordered" evidence="1">
    <location>
        <begin position="142"/>
        <end position="161"/>
    </location>
</feature>
<protein>
    <recommendedName>
        <fullName evidence="5">Secreted protein</fullName>
    </recommendedName>
</protein>
<gene>
    <name evidence="3" type="ORF">NDU88_003162</name>
</gene>
<name>A0AAV7NJY5_PLEWA</name>
<keyword evidence="4" id="KW-1185">Reference proteome</keyword>
<comment type="caution">
    <text evidence="3">The sequence shown here is derived from an EMBL/GenBank/DDBJ whole genome shotgun (WGS) entry which is preliminary data.</text>
</comment>
<organism evidence="3 4">
    <name type="scientific">Pleurodeles waltl</name>
    <name type="common">Iberian ribbed newt</name>
    <dbReference type="NCBI Taxonomy" id="8319"/>
    <lineage>
        <taxon>Eukaryota</taxon>
        <taxon>Metazoa</taxon>
        <taxon>Chordata</taxon>
        <taxon>Craniata</taxon>
        <taxon>Vertebrata</taxon>
        <taxon>Euteleostomi</taxon>
        <taxon>Amphibia</taxon>
        <taxon>Batrachia</taxon>
        <taxon>Caudata</taxon>
        <taxon>Salamandroidea</taxon>
        <taxon>Salamandridae</taxon>
        <taxon>Pleurodelinae</taxon>
        <taxon>Pleurodeles</taxon>
    </lineage>
</organism>
<feature type="region of interest" description="Disordered" evidence="1">
    <location>
        <begin position="100"/>
        <end position="123"/>
    </location>
</feature>
<dbReference type="EMBL" id="JANPWB010000012">
    <property type="protein sequence ID" value="KAJ1114932.1"/>
    <property type="molecule type" value="Genomic_DNA"/>
</dbReference>
<evidence type="ECO:0000256" key="2">
    <source>
        <dbReference type="SAM" id="SignalP"/>
    </source>
</evidence>
<dbReference type="AlphaFoldDB" id="A0AAV7NJY5"/>
<evidence type="ECO:0000313" key="4">
    <source>
        <dbReference type="Proteomes" id="UP001066276"/>
    </source>
</evidence>
<dbReference type="Proteomes" id="UP001066276">
    <property type="component" value="Chromosome 8"/>
</dbReference>
<feature type="signal peptide" evidence="2">
    <location>
        <begin position="1"/>
        <end position="23"/>
    </location>
</feature>
<sequence>MRPTRSSSLLLLMLALRTRKSSTYSPIREETGGHGGKTGVQKPQSWVFKCRRRSRERRGECIQVKTEWRGERIQVKTERRGERIQGKTEQRGECVPVKTEQRGGHVQVKSERRGEHLQEETEGGGIQEVVDPCVPIGDRRRVKSRTAGVPSSDRRRTCPPEANARSPLHFWRSVALPGACEWLRQGQGRGVHFMNKPPWAGKGAAL</sequence>
<evidence type="ECO:0000256" key="1">
    <source>
        <dbReference type="SAM" id="MobiDB-lite"/>
    </source>
</evidence>
<feature type="chain" id="PRO_5043507600" description="Secreted protein" evidence="2">
    <location>
        <begin position="24"/>
        <end position="206"/>
    </location>
</feature>
<evidence type="ECO:0008006" key="5">
    <source>
        <dbReference type="Google" id="ProtNLM"/>
    </source>
</evidence>
<keyword evidence="2" id="KW-0732">Signal</keyword>
<accession>A0AAV7NJY5</accession>
<reference evidence="3" key="1">
    <citation type="journal article" date="2022" name="bioRxiv">
        <title>Sequencing and chromosome-scale assembly of the giantPleurodeles waltlgenome.</title>
        <authorList>
            <person name="Brown T."/>
            <person name="Elewa A."/>
            <person name="Iarovenko S."/>
            <person name="Subramanian E."/>
            <person name="Araus A.J."/>
            <person name="Petzold A."/>
            <person name="Susuki M."/>
            <person name="Suzuki K.-i.T."/>
            <person name="Hayashi T."/>
            <person name="Toyoda A."/>
            <person name="Oliveira C."/>
            <person name="Osipova E."/>
            <person name="Leigh N.D."/>
            <person name="Simon A."/>
            <person name="Yun M.H."/>
        </authorList>
    </citation>
    <scope>NUCLEOTIDE SEQUENCE</scope>
    <source>
        <strain evidence="3">20211129_DDA</strain>
        <tissue evidence="3">Liver</tissue>
    </source>
</reference>
<evidence type="ECO:0000313" key="3">
    <source>
        <dbReference type="EMBL" id="KAJ1114932.1"/>
    </source>
</evidence>